<dbReference type="AlphaFoldDB" id="A0A835MBX0"/>
<dbReference type="GO" id="GO:0006541">
    <property type="term" value="P:glutamine metabolic process"/>
    <property type="evidence" value="ECO:0007669"/>
    <property type="project" value="TreeGrafter"/>
</dbReference>
<dbReference type="PANTHER" id="PTHR23088:SF53">
    <property type="entry name" value="OS06G0206000 PROTEIN"/>
    <property type="match status" value="1"/>
</dbReference>
<dbReference type="Proteomes" id="UP000631114">
    <property type="component" value="Unassembled WGS sequence"/>
</dbReference>
<dbReference type="Gene3D" id="3.60.110.10">
    <property type="entry name" value="Carbon-nitrogen hydrolase"/>
    <property type="match status" value="2"/>
</dbReference>
<dbReference type="EMBL" id="JADFTS010000001">
    <property type="protein sequence ID" value="KAF9623962.1"/>
    <property type="molecule type" value="Genomic_DNA"/>
</dbReference>
<name>A0A835MBX0_9MAGN</name>
<reference evidence="2 3" key="1">
    <citation type="submission" date="2020-10" db="EMBL/GenBank/DDBJ databases">
        <title>The Coptis chinensis genome and diversification of protoberbering-type alkaloids.</title>
        <authorList>
            <person name="Wang B."/>
            <person name="Shu S."/>
            <person name="Song C."/>
            <person name="Liu Y."/>
        </authorList>
    </citation>
    <scope>NUCLEOTIDE SEQUENCE [LARGE SCALE GENOMIC DNA]</scope>
    <source>
        <strain evidence="2">HL-2020</strain>
        <tissue evidence="2">Leaf</tissue>
    </source>
</reference>
<dbReference type="OrthoDB" id="10250282at2759"/>
<dbReference type="PANTHER" id="PTHR23088">
    <property type="entry name" value="NITRILASE-RELATED"/>
    <property type="match status" value="1"/>
</dbReference>
<protein>
    <recommendedName>
        <fullName evidence="1">CN hydrolase domain-containing protein</fullName>
    </recommendedName>
</protein>
<dbReference type="GO" id="GO:0050152">
    <property type="term" value="F:omega-amidase activity"/>
    <property type="evidence" value="ECO:0007669"/>
    <property type="project" value="TreeGrafter"/>
</dbReference>
<evidence type="ECO:0000259" key="1">
    <source>
        <dbReference type="PROSITE" id="PS50263"/>
    </source>
</evidence>
<evidence type="ECO:0000313" key="3">
    <source>
        <dbReference type="Proteomes" id="UP000631114"/>
    </source>
</evidence>
<comment type="caution">
    <text evidence="2">The sequence shown here is derived from an EMBL/GenBank/DDBJ whole genome shotgun (WGS) entry which is preliminary data.</text>
</comment>
<proteinExistence type="predicted"/>
<dbReference type="GO" id="GO:0006528">
    <property type="term" value="P:asparagine metabolic process"/>
    <property type="evidence" value="ECO:0007669"/>
    <property type="project" value="TreeGrafter"/>
</dbReference>
<evidence type="ECO:0000313" key="2">
    <source>
        <dbReference type="EMBL" id="KAF9623962.1"/>
    </source>
</evidence>
<accession>A0A835MBX0</accession>
<dbReference type="GO" id="GO:0005739">
    <property type="term" value="C:mitochondrion"/>
    <property type="evidence" value="ECO:0007669"/>
    <property type="project" value="TreeGrafter"/>
</dbReference>
<gene>
    <name evidence="2" type="ORF">IFM89_006689</name>
</gene>
<dbReference type="InterPro" id="IPR003010">
    <property type="entry name" value="C-N_Hydrolase"/>
</dbReference>
<sequence length="108" mass="12053">MDDGELLAEHRKVHLFDINAPGDISFKEFDNFTSGDRPTVVDTGAHLICYPRPFNMSTGEALWELVQRARQEAADNQLFVATCSPARDSSGSYMIWGHSTLVGPVRRL</sequence>
<dbReference type="Pfam" id="PF00795">
    <property type="entry name" value="CN_hydrolase"/>
    <property type="match status" value="1"/>
</dbReference>
<feature type="domain" description="CN hydrolase" evidence="1">
    <location>
        <begin position="1"/>
        <end position="108"/>
    </location>
</feature>
<dbReference type="SUPFAM" id="SSF56317">
    <property type="entry name" value="Carbon-nitrogen hydrolase"/>
    <property type="match status" value="1"/>
</dbReference>
<organism evidence="2 3">
    <name type="scientific">Coptis chinensis</name>
    <dbReference type="NCBI Taxonomy" id="261450"/>
    <lineage>
        <taxon>Eukaryota</taxon>
        <taxon>Viridiplantae</taxon>
        <taxon>Streptophyta</taxon>
        <taxon>Embryophyta</taxon>
        <taxon>Tracheophyta</taxon>
        <taxon>Spermatophyta</taxon>
        <taxon>Magnoliopsida</taxon>
        <taxon>Ranunculales</taxon>
        <taxon>Ranunculaceae</taxon>
        <taxon>Coptidoideae</taxon>
        <taxon>Coptis</taxon>
    </lineage>
</organism>
<dbReference type="GO" id="GO:0006107">
    <property type="term" value="P:oxaloacetate metabolic process"/>
    <property type="evidence" value="ECO:0007669"/>
    <property type="project" value="TreeGrafter"/>
</dbReference>
<keyword evidence="3" id="KW-1185">Reference proteome</keyword>
<dbReference type="InterPro" id="IPR036526">
    <property type="entry name" value="C-N_Hydrolase_sf"/>
</dbReference>
<dbReference type="PROSITE" id="PS50263">
    <property type="entry name" value="CN_HYDROLASE"/>
    <property type="match status" value="1"/>
</dbReference>